<evidence type="ECO:0000256" key="1">
    <source>
        <dbReference type="SAM" id="MobiDB-lite"/>
    </source>
</evidence>
<dbReference type="EMBL" id="JASCIQ010000004">
    <property type="protein sequence ID" value="MDI3403283.1"/>
    <property type="molecule type" value="Genomic_DNA"/>
</dbReference>
<gene>
    <name evidence="2" type="ORF">QIS96_05520</name>
</gene>
<name>A0ABT6S769_9ACTN</name>
<comment type="caution">
    <text evidence="2">The sequence shown here is derived from an EMBL/GenBank/DDBJ whole genome shotgun (WGS) entry which is preliminary data.</text>
</comment>
<feature type="compositionally biased region" description="Basic residues" evidence="1">
    <location>
        <begin position="66"/>
        <end position="75"/>
    </location>
</feature>
<protein>
    <submittedName>
        <fullName evidence="2">Uncharacterized protein</fullName>
    </submittedName>
</protein>
<dbReference type="Proteomes" id="UP001223978">
    <property type="component" value="Unassembled WGS sequence"/>
</dbReference>
<organism evidence="2 3">
    <name type="scientific">Streptomyces cavernicola</name>
    <dbReference type="NCBI Taxonomy" id="3043613"/>
    <lineage>
        <taxon>Bacteria</taxon>
        <taxon>Bacillati</taxon>
        <taxon>Actinomycetota</taxon>
        <taxon>Actinomycetes</taxon>
        <taxon>Kitasatosporales</taxon>
        <taxon>Streptomycetaceae</taxon>
        <taxon>Streptomyces</taxon>
    </lineage>
</organism>
<proteinExistence type="predicted"/>
<evidence type="ECO:0000313" key="2">
    <source>
        <dbReference type="EMBL" id="MDI3403283.1"/>
    </source>
</evidence>
<reference evidence="2 3" key="1">
    <citation type="submission" date="2023-05" db="EMBL/GenBank/DDBJ databases">
        <title>Draft genome sequence of Streptomyces sp. B-S-A6 isolated from a cave soil in Thailand.</title>
        <authorList>
            <person name="Chamroensaksri N."/>
            <person name="Muangham S."/>
        </authorList>
    </citation>
    <scope>NUCLEOTIDE SEQUENCE [LARGE SCALE GENOMIC DNA]</scope>
    <source>
        <strain evidence="2 3">B-S-A6</strain>
    </source>
</reference>
<sequence>MAEAAVIGLPHPTRRGGLCPATRSSSVHCAACTTVRRRARTEASGVPVRPRTEASGVPVRPPSAGTHRRRNRSTRRSCTSVQATPAPMLS</sequence>
<feature type="region of interest" description="Disordered" evidence="1">
    <location>
        <begin position="1"/>
        <end position="22"/>
    </location>
</feature>
<feature type="region of interest" description="Disordered" evidence="1">
    <location>
        <begin position="40"/>
        <end position="90"/>
    </location>
</feature>
<accession>A0ABT6S769</accession>
<keyword evidence="3" id="KW-1185">Reference proteome</keyword>
<evidence type="ECO:0000313" key="3">
    <source>
        <dbReference type="Proteomes" id="UP001223978"/>
    </source>
</evidence>
<dbReference type="RefSeq" id="WP_282541363.1">
    <property type="nucleotide sequence ID" value="NZ_JASCIQ010000004.1"/>
</dbReference>